<dbReference type="GO" id="GO:0005886">
    <property type="term" value="C:plasma membrane"/>
    <property type="evidence" value="ECO:0007669"/>
    <property type="project" value="UniProtKB-SubCell"/>
</dbReference>
<feature type="transmembrane region" description="Helical" evidence="8">
    <location>
        <begin position="284"/>
        <end position="303"/>
    </location>
</feature>
<dbReference type="AlphaFoldDB" id="A3UB12"/>
<keyword evidence="11" id="KW-1185">Reference proteome</keyword>
<dbReference type="CDD" id="cd00077">
    <property type="entry name" value="HDc"/>
    <property type="match status" value="1"/>
</dbReference>
<evidence type="ECO:0000256" key="1">
    <source>
        <dbReference type="ARBA" id="ARBA00004236"/>
    </source>
</evidence>
<feature type="domain" description="HD/PDEase" evidence="9">
    <location>
        <begin position="31"/>
        <end position="145"/>
    </location>
</feature>
<reference evidence="10 11" key="1">
    <citation type="journal article" date="2010" name="J. Bacteriol.">
        <title>The complete genome sequence of Croceibacter atlanticus HTCC2559T.</title>
        <authorList>
            <person name="Oh H.M."/>
            <person name="Kang I."/>
            <person name="Ferriera S."/>
            <person name="Giovannoni S.J."/>
            <person name="Cho J.C."/>
        </authorList>
    </citation>
    <scope>NUCLEOTIDE SEQUENCE [LARGE SCALE GENOMIC DNA]</scope>
    <source>
        <strain evidence="11">ATCC BAA-628 / HTCC2559 / KCTC 12090</strain>
    </source>
</reference>
<keyword evidence="5 8" id="KW-1133">Transmembrane helix</keyword>
<evidence type="ECO:0000256" key="6">
    <source>
        <dbReference type="ARBA" id="ARBA00023118"/>
    </source>
</evidence>
<evidence type="ECO:0000313" key="10">
    <source>
        <dbReference type="EMBL" id="EAP86998.1"/>
    </source>
</evidence>
<dbReference type="SMART" id="SM00471">
    <property type="entry name" value="HDc"/>
    <property type="match status" value="1"/>
</dbReference>
<name>A3UB12_CROAH</name>
<evidence type="ECO:0000313" key="11">
    <source>
        <dbReference type="Proteomes" id="UP000002297"/>
    </source>
</evidence>
<comment type="subcellular location">
    <subcellularLocation>
        <location evidence="1">Cell membrane</location>
    </subcellularLocation>
</comment>
<dbReference type="GO" id="GO:0051607">
    <property type="term" value="P:defense response to virus"/>
    <property type="evidence" value="ECO:0007669"/>
    <property type="project" value="UniProtKB-KW"/>
</dbReference>
<dbReference type="eggNOG" id="COG4339">
    <property type="taxonomic scope" value="Bacteria"/>
</dbReference>
<feature type="transmembrane region" description="Helical" evidence="8">
    <location>
        <begin position="378"/>
        <end position="399"/>
    </location>
</feature>
<evidence type="ECO:0000256" key="2">
    <source>
        <dbReference type="ARBA" id="ARBA00022475"/>
    </source>
</evidence>
<accession>A3UB12</accession>
<dbReference type="Pfam" id="PF18967">
    <property type="entry name" value="PycTM"/>
    <property type="match status" value="1"/>
</dbReference>
<evidence type="ECO:0000259" key="9">
    <source>
        <dbReference type="SMART" id="SM00471"/>
    </source>
</evidence>
<proteinExistence type="predicted"/>
<evidence type="ECO:0000256" key="8">
    <source>
        <dbReference type="SAM" id="Phobius"/>
    </source>
</evidence>
<dbReference type="SUPFAM" id="SSF109604">
    <property type="entry name" value="HD-domain/PDEase-like"/>
    <property type="match status" value="1"/>
</dbReference>
<dbReference type="RefSeq" id="WP_013188379.1">
    <property type="nucleotide sequence ID" value="NC_014230.1"/>
</dbReference>
<dbReference type="Pfam" id="PF01966">
    <property type="entry name" value="HD"/>
    <property type="match status" value="1"/>
</dbReference>
<evidence type="ECO:0000256" key="5">
    <source>
        <dbReference type="ARBA" id="ARBA00022989"/>
    </source>
</evidence>
<dbReference type="STRING" id="216432.CA2559_13198"/>
<gene>
    <name evidence="10" type="ordered locus">CA2559_13198</name>
</gene>
<dbReference type="InterPro" id="IPR003607">
    <property type="entry name" value="HD/PDEase_dom"/>
</dbReference>
<protein>
    <recommendedName>
        <fullName evidence="9">HD/PDEase domain-containing protein</fullName>
    </recommendedName>
</protein>
<dbReference type="EMBL" id="CP002046">
    <property type="protein sequence ID" value="EAP86998.1"/>
    <property type="molecule type" value="Genomic_DNA"/>
</dbReference>
<evidence type="ECO:0000256" key="3">
    <source>
        <dbReference type="ARBA" id="ARBA00022692"/>
    </source>
</evidence>
<dbReference type="KEGG" id="cat:CA2559_13198"/>
<evidence type="ECO:0000256" key="7">
    <source>
        <dbReference type="ARBA" id="ARBA00023136"/>
    </source>
</evidence>
<sequence>MSEVAEKPSELVQKADEFVLKLFKEKLPNTFLYHNYNHTLRVVKSTKEIIEHSEIHVKDKEALLLSAWLHDTGYVVKVDGHEEESARFAEEFLKENNADSELIEKVKKLILATKFDFETSDDLESILKDADASHFAKDYFEETSEFLRQELQLQGIANYTPTEWINENIKMFTEQHKFHTDYALKNWKEQKDQNLLDLLESKKKKAKKIRKEETKAQLKAKYKNESPERSIQTLYRVTLRNHIKLSDIADTKANILLSVNAIIISLALANIIPKLDSVTNRHLMIPTLILVLFSVASIILSIMSTRPNVTSGEFTKEQVKKREVNILFFGNFHKMAYDQYQWAMNEIINDKNYVYESLTKDLYLLGVVLNRKYRLLRLTYTIFMTGIIVSVISFVIAFWSI</sequence>
<keyword evidence="6" id="KW-0051">Antiviral defense</keyword>
<evidence type="ECO:0000256" key="4">
    <source>
        <dbReference type="ARBA" id="ARBA00022741"/>
    </source>
</evidence>
<dbReference type="OrthoDB" id="5728337at2"/>
<keyword evidence="7 8" id="KW-0472">Membrane</keyword>
<keyword evidence="3 8" id="KW-0812">Transmembrane</keyword>
<feature type="transmembrane region" description="Helical" evidence="8">
    <location>
        <begin position="253"/>
        <end position="272"/>
    </location>
</feature>
<dbReference type="GeneID" id="89454351"/>
<dbReference type="InterPro" id="IPR043760">
    <property type="entry name" value="PycTM_dom"/>
</dbReference>
<keyword evidence="2" id="KW-1003">Cell membrane</keyword>
<dbReference type="GO" id="GO:0000166">
    <property type="term" value="F:nucleotide binding"/>
    <property type="evidence" value="ECO:0007669"/>
    <property type="project" value="UniProtKB-KW"/>
</dbReference>
<dbReference type="Gene3D" id="1.10.3210.10">
    <property type="entry name" value="Hypothetical protein af1432"/>
    <property type="match status" value="1"/>
</dbReference>
<dbReference type="InterPro" id="IPR006674">
    <property type="entry name" value="HD_domain"/>
</dbReference>
<dbReference type="Proteomes" id="UP000002297">
    <property type="component" value="Chromosome"/>
</dbReference>
<keyword evidence="4" id="KW-0547">Nucleotide-binding</keyword>
<organism evidence="10 11">
    <name type="scientific">Croceibacter atlanticus (strain ATCC BAA-628 / JCM 21780 / CIP 108009 / IAM 15332 / KCTC 12090 / HTCC2559)</name>
    <dbReference type="NCBI Taxonomy" id="216432"/>
    <lineage>
        <taxon>Bacteria</taxon>
        <taxon>Pseudomonadati</taxon>
        <taxon>Bacteroidota</taxon>
        <taxon>Flavobacteriia</taxon>
        <taxon>Flavobacteriales</taxon>
        <taxon>Flavobacteriaceae</taxon>
        <taxon>Croceibacter</taxon>
    </lineage>
</organism>
<dbReference type="HOGENOM" id="CLU_057657_0_0_10"/>